<protein>
    <submittedName>
        <fullName evidence="1">Uncharacterized protein</fullName>
    </submittedName>
</protein>
<evidence type="ECO:0000313" key="1">
    <source>
        <dbReference type="EMBL" id="CAD7199115.1"/>
    </source>
</evidence>
<accession>A0A7R8VLC8</accession>
<dbReference type="EMBL" id="OA566577">
    <property type="protein sequence ID" value="CAD7199115.1"/>
    <property type="molecule type" value="Genomic_DNA"/>
</dbReference>
<sequence length="62" mass="7225">MFTEPPPTTKNVEGPYLTVDLYLNRWKLICDLVNNQRRDMKPRLVLESGLKCERSSAMNGER</sequence>
<reference evidence="1" key="1">
    <citation type="submission" date="2020-11" db="EMBL/GenBank/DDBJ databases">
        <authorList>
            <person name="Tran Van P."/>
        </authorList>
    </citation>
    <scope>NUCLEOTIDE SEQUENCE</scope>
</reference>
<proteinExistence type="predicted"/>
<name>A0A7R8VLC8_TIMDO</name>
<gene>
    <name evidence="1" type="ORF">TDIB3V08_LOCUS5377</name>
</gene>
<dbReference type="AlphaFoldDB" id="A0A7R8VLC8"/>
<organism evidence="1">
    <name type="scientific">Timema douglasi</name>
    <name type="common">Walking stick</name>
    <dbReference type="NCBI Taxonomy" id="61478"/>
    <lineage>
        <taxon>Eukaryota</taxon>
        <taxon>Metazoa</taxon>
        <taxon>Ecdysozoa</taxon>
        <taxon>Arthropoda</taxon>
        <taxon>Hexapoda</taxon>
        <taxon>Insecta</taxon>
        <taxon>Pterygota</taxon>
        <taxon>Neoptera</taxon>
        <taxon>Polyneoptera</taxon>
        <taxon>Phasmatodea</taxon>
        <taxon>Timematodea</taxon>
        <taxon>Timematoidea</taxon>
        <taxon>Timematidae</taxon>
        <taxon>Timema</taxon>
    </lineage>
</organism>